<feature type="domain" description="Fungal-type protein kinase" evidence="1">
    <location>
        <begin position="2"/>
        <end position="93"/>
    </location>
</feature>
<dbReference type="Pfam" id="PF17667">
    <property type="entry name" value="Pkinase_fungal"/>
    <property type="match status" value="1"/>
</dbReference>
<evidence type="ECO:0000259" key="1">
    <source>
        <dbReference type="Pfam" id="PF17667"/>
    </source>
</evidence>
<organism evidence="2 3">
    <name type="scientific">Microbotryum saponariae</name>
    <dbReference type="NCBI Taxonomy" id="289078"/>
    <lineage>
        <taxon>Eukaryota</taxon>
        <taxon>Fungi</taxon>
        <taxon>Dikarya</taxon>
        <taxon>Basidiomycota</taxon>
        <taxon>Pucciniomycotina</taxon>
        <taxon>Microbotryomycetes</taxon>
        <taxon>Microbotryales</taxon>
        <taxon>Microbotryaceae</taxon>
        <taxon>Microbotryum</taxon>
    </lineage>
</organism>
<dbReference type="AlphaFoldDB" id="A0A2X0KYE3"/>
<protein>
    <submittedName>
        <fullName evidence="2">BZ3500_MvSof-1268-A1-R1_Chr3-3g06610 protein</fullName>
    </submittedName>
</protein>
<sequence>MEDIYIVMELKVNESDQALADAQLYRRYYRMTSTSGIQEWVYGVTLCGSMFRVQVHTPCGIIRTESIDCSTEAGFRSFKRFLLRILRILEDDLKT</sequence>
<evidence type="ECO:0000313" key="2">
    <source>
        <dbReference type="EMBL" id="SCZ98147.1"/>
    </source>
</evidence>
<accession>A0A2X0KYE3</accession>
<proteinExistence type="predicted"/>
<keyword evidence="3" id="KW-1185">Reference proteome</keyword>
<dbReference type="InterPro" id="IPR040976">
    <property type="entry name" value="Pkinase_fungal"/>
</dbReference>
<dbReference type="EMBL" id="FMWP01000094">
    <property type="protein sequence ID" value="SCZ98147.1"/>
    <property type="molecule type" value="Genomic_DNA"/>
</dbReference>
<evidence type="ECO:0000313" key="3">
    <source>
        <dbReference type="Proteomes" id="UP000249723"/>
    </source>
</evidence>
<gene>
    <name evidence="2" type="ORF">BZ3500_MVSOF-1268-A1-R1_CHR3-3G06610</name>
</gene>
<name>A0A2X0KYE3_9BASI</name>
<dbReference type="Proteomes" id="UP000249723">
    <property type="component" value="Unassembled WGS sequence"/>
</dbReference>
<reference evidence="3" key="1">
    <citation type="submission" date="2016-10" db="EMBL/GenBank/DDBJ databases">
        <authorList>
            <person name="Jeantristanb JTB J.-T."/>
            <person name="Ricardo R."/>
        </authorList>
    </citation>
    <scope>NUCLEOTIDE SEQUENCE [LARGE SCALE GENOMIC DNA]</scope>
</reference>